<protein>
    <submittedName>
        <fullName evidence="6">Metallophosphoesterase</fullName>
    </submittedName>
</protein>
<keyword evidence="3" id="KW-0408">Iron</keyword>
<dbReference type="InterPro" id="IPR004843">
    <property type="entry name" value="Calcineurin-like_PHP"/>
</dbReference>
<evidence type="ECO:0000256" key="3">
    <source>
        <dbReference type="ARBA" id="ARBA00023004"/>
    </source>
</evidence>
<dbReference type="HOGENOM" id="CLU_063034_1_0_2"/>
<dbReference type="SUPFAM" id="SSF56300">
    <property type="entry name" value="Metallo-dependent phosphatases"/>
    <property type="match status" value="1"/>
</dbReference>
<keyword evidence="7" id="KW-1185">Reference proteome</keyword>
<dbReference type="Pfam" id="PF00149">
    <property type="entry name" value="Metallophos"/>
    <property type="match status" value="1"/>
</dbReference>
<name>E3GYA4_METFV</name>
<feature type="domain" description="Calcineurin-like phosphoesterase" evidence="5">
    <location>
        <begin position="17"/>
        <end position="202"/>
    </location>
</feature>
<gene>
    <name evidence="6" type="ordered locus">Mfer_0486</name>
</gene>
<dbReference type="PANTHER" id="PTHR42988">
    <property type="entry name" value="PHOSPHOHYDROLASE"/>
    <property type="match status" value="1"/>
</dbReference>
<dbReference type="AlphaFoldDB" id="E3GYA4"/>
<proteinExistence type="inferred from homology"/>
<accession>E3GYA4</accession>
<dbReference type="InterPro" id="IPR029052">
    <property type="entry name" value="Metallo-depent_PP-like"/>
</dbReference>
<dbReference type="CDD" id="cd07400">
    <property type="entry name" value="MPP_1"/>
    <property type="match status" value="1"/>
</dbReference>
<sequence>MNKFSLITDLGDFMDKTIIHLSDIHFGDKTFSSELKRNLTSGIENINPDIIVVAGDVTTNGYKYEYELASEFIEELNDIADTYVVPGNHDARNVGLVHFEKLIGHRKFLHIDKSGEFAIIGLDSSQPDIDDGQIGIDQMEWAHDKLKRIPNGFIKIVTFHHHLLPIPQTGRERNILLDCGDVLKLLIDCGVDFVLNGHKHVPNVWMIEKMATINSGTATTRRLRGESFPSYNELTITDEKIHVNLINTENNVKKTIAQYGISKEEEAEIVYYY</sequence>
<comment type="similarity">
    <text evidence="4">Belongs to the cyclic nucleotide phosphodiesterase class-III family.</text>
</comment>
<evidence type="ECO:0000259" key="5">
    <source>
        <dbReference type="Pfam" id="PF00149"/>
    </source>
</evidence>
<evidence type="ECO:0000256" key="4">
    <source>
        <dbReference type="ARBA" id="ARBA00025742"/>
    </source>
</evidence>
<dbReference type="PANTHER" id="PTHR42988:SF2">
    <property type="entry name" value="CYCLIC NUCLEOTIDE PHOSPHODIESTERASE CBUA0032-RELATED"/>
    <property type="match status" value="1"/>
</dbReference>
<organism evidence="6 7">
    <name type="scientific">Methanothermus fervidus (strain ATCC 43054 / DSM 2088 / JCM 10308 / V24 S)</name>
    <dbReference type="NCBI Taxonomy" id="523846"/>
    <lineage>
        <taxon>Archaea</taxon>
        <taxon>Methanobacteriati</taxon>
        <taxon>Methanobacteriota</taxon>
        <taxon>Methanomada group</taxon>
        <taxon>Methanobacteria</taxon>
        <taxon>Methanobacteriales</taxon>
        <taxon>Methanothermaceae</taxon>
        <taxon>Methanothermus</taxon>
    </lineage>
</organism>
<dbReference type="GO" id="GO:0046872">
    <property type="term" value="F:metal ion binding"/>
    <property type="evidence" value="ECO:0007669"/>
    <property type="project" value="UniProtKB-KW"/>
</dbReference>
<evidence type="ECO:0000313" key="6">
    <source>
        <dbReference type="EMBL" id="ADP77286.1"/>
    </source>
</evidence>
<evidence type="ECO:0000313" key="7">
    <source>
        <dbReference type="Proteomes" id="UP000002315"/>
    </source>
</evidence>
<dbReference type="KEGG" id="mfv:Mfer_0486"/>
<dbReference type="GO" id="GO:0016787">
    <property type="term" value="F:hydrolase activity"/>
    <property type="evidence" value="ECO:0007669"/>
    <property type="project" value="UniProtKB-KW"/>
</dbReference>
<reference evidence="6 7" key="1">
    <citation type="journal article" date="2010" name="Stand. Genomic Sci.">
        <title>Complete genome sequence of Methanothermus fervidus type strain (V24S).</title>
        <authorList>
            <person name="Anderson I."/>
            <person name="Djao O.D."/>
            <person name="Misra M."/>
            <person name="Chertkov O."/>
            <person name="Nolan M."/>
            <person name="Lucas S."/>
            <person name="Lapidus A."/>
            <person name="Del Rio T.G."/>
            <person name="Tice H."/>
            <person name="Cheng J.F."/>
            <person name="Tapia R."/>
            <person name="Han C."/>
            <person name="Goodwin L."/>
            <person name="Pitluck S."/>
            <person name="Liolios K."/>
            <person name="Ivanova N."/>
            <person name="Mavromatis K."/>
            <person name="Mikhailova N."/>
            <person name="Pati A."/>
            <person name="Brambilla E."/>
            <person name="Chen A."/>
            <person name="Palaniappan K."/>
            <person name="Land M."/>
            <person name="Hauser L."/>
            <person name="Chang Y.J."/>
            <person name="Jeffries C.D."/>
            <person name="Sikorski J."/>
            <person name="Spring S."/>
            <person name="Rohde M."/>
            <person name="Eichinger K."/>
            <person name="Huber H."/>
            <person name="Wirth R."/>
            <person name="Goker M."/>
            <person name="Detter J.C."/>
            <person name="Woyke T."/>
            <person name="Bristow J."/>
            <person name="Eisen J.A."/>
            <person name="Markowitz V."/>
            <person name="Hugenholtz P."/>
            <person name="Klenk H.P."/>
            <person name="Kyrpides N.C."/>
        </authorList>
    </citation>
    <scope>NUCLEOTIDE SEQUENCE [LARGE SCALE GENOMIC DNA]</scope>
    <source>
        <strain evidence="7">ATCC 43054 / DSM 2088 / JCM 10308 / V24 S</strain>
    </source>
</reference>
<dbReference type="EMBL" id="CP002278">
    <property type="protein sequence ID" value="ADP77286.1"/>
    <property type="molecule type" value="Genomic_DNA"/>
</dbReference>
<dbReference type="InterPro" id="IPR050884">
    <property type="entry name" value="CNP_phosphodiesterase-III"/>
</dbReference>
<dbReference type="Proteomes" id="UP000002315">
    <property type="component" value="Chromosome"/>
</dbReference>
<dbReference type="STRING" id="523846.Mfer_0486"/>
<keyword evidence="2" id="KW-0378">Hydrolase</keyword>
<dbReference type="Gene3D" id="3.60.21.10">
    <property type="match status" value="1"/>
</dbReference>
<evidence type="ECO:0000256" key="1">
    <source>
        <dbReference type="ARBA" id="ARBA00022723"/>
    </source>
</evidence>
<evidence type="ECO:0000256" key="2">
    <source>
        <dbReference type="ARBA" id="ARBA00022801"/>
    </source>
</evidence>
<keyword evidence="1" id="KW-0479">Metal-binding</keyword>